<evidence type="ECO:0000313" key="2">
    <source>
        <dbReference type="EMBL" id="RGQ04243.1"/>
    </source>
</evidence>
<dbReference type="Proteomes" id="UP000284662">
    <property type="component" value="Unassembled WGS sequence"/>
</dbReference>
<sequence length="173" mass="19957">MKKTIITFVLLAMVALVPTVSFASENSNKAIEQLKDVSWGESYHEFSTKYSTTPLLSVYEITLDKKINLYGQEMDTKARAYFGDDKLFIMQYCFPEKLTDEEFDKVTEIMNKELGEIVAKQENNILGEMRGWKDDDKLVALSKEGIYYLDFNFLDTDELSSLEKIKSLNINNK</sequence>
<feature type="chain" id="PRO_5019569933" description="DUF4367 domain-containing protein" evidence="1">
    <location>
        <begin position="24"/>
        <end position="173"/>
    </location>
</feature>
<organism evidence="2 3">
    <name type="scientific">Megamonas rupellensis</name>
    <dbReference type="NCBI Taxonomy" id="491921"/>
    <lineage>
        <taxon>Bacteria</taxon>
        <taxon>Bacillati</taxon>
        <taxon>Bacillota</taxon>
        <taxon>Negativicutes</taxon>
        <taxon>Selenomonadales</taxon>
        <taxon>Selenomonadaceae</taxon>
        <taxon>Megamonas</taxon>
    </lineage>
</organism>
<keyword evidence="1" id="KW-0732">Signal</keyword>
<accession>A0A411ZN39</accession>
<gene>
    <name evidence="2" type="ORF">DWZ11_08315</name>
</gene>
<evidence type="ECO:0008006" key="4">
    <source>
        <dbReference type="Google" id="ProtNLM"/>
    </source>
</evidence>
<name>A0A411ZN39_9FIRM</name>
<evidence type="ECO:0000256" key="1">
    <source>
        <dbReference type="SAM" id="SignalP"/>
    </source>
</evidence>
<dbReference type="EMBL" id="QRST01000016">
    <property type="protein sequence ID" value="RGQ04243.1"/>
    <property type="molecule type" value="Genomic_DNA"/>
</dbReference>
<reference evidence="2 3" key="1">
    <citation type="submission" date="2018-08" db="EMBL/GenBank/DDBJ databases">
        <title>A genome reference for cultivated species of the human gut microbiota.</title>
        <authorList>
            <person name="Zou Y."/>
            <person name="Xue W."/>
            <person name="Luo G."/>
        </authorList>
    </citation>
    <scope>NUCLEOTIDE SEQUENCE [LARGE SCALE GENOMIC DNA]</scope>
    <source>
        <strain evidence="2 3">AF29-2</strain>
    </source>
</reference>
<comment type="caution">
    <text evidence="2">The sequence shown here is derived from an EMBL/GenBank/DDBJ whole genome shotgun (WGS) entry which is preliminary data.</text>
</comment>
<evidence type="ECO:0000313" key="3">
    <source>
        <dbReference type="Proteomes" id="UP000284662"/>
    </source>
</evidence>
<proteinExistence type="predicted"/>
<protein>
    <recommendedName>
        <fullName evidence="4">DUF4367 domain-containing protein</fullName>
    </recommendedName>
</protein>
<dbReference type="AlphaFoldDB" id="A0A411ZN39"/>
<dbReference type="RefSeq" id="WP_117976782.1">
    <property type="nucleotide sequence ID" value="NZ_QRST01000016.1"/>
</dbReference>
<feature type="signal peptide" evidence="1">
    <location>
        <begin position="1"/>
        <end position="23"/>
    </location>
</feature>